<proteinExistence type="predicted"/>
<name>A0ACB8A8C0_9AGAM</name>
<dbReference type="EMBL" id="MU267749">
    <property type="protein sequence ID" value="KAH7909630.1"/>
    <property type="molecule type" value="Genomic_DNA"/>
</dbReference>
<gene>
    <name evidence="1" type="ORF">BJ138DRAFT_1114796</name>
</gene>
<evidence type="ECO:0000313" key="1">
    <source>
        <dbReference type="EMBL" id="KAH7909630.1"/>
    </source>
</evidence>
<reference evidence="1" key="1">
    <citation type="journal article" date="2021" name="New Phytol.">
        <title>Evolutionary innovations through gain and loss of genes in the ectomycorrhizal Boletales.</title>
        <authorList>
            <person name="Wu G."/>
            <person name="Miyauchi S."/>
            <person name="Morin E."/>
            <person name="Kuo A."/>
            <person name="Drula E."/>
            <person name="Varga T."/>
            <person name="Kohler A."/>
            <person name="Feng B."/>
            <person name="Cao Y."/>
            <person name="Lipzen A."/>
            <person name="Daum C."/>
            <person name="Hundley H."/>
            <person name="Pangilinan J."/>
            <person name="Johnson J."/>
            <person name="Barry K."/>
            <person name="LaButti K."/>
            <person name="Ng V."/>
            <person name="Ahrendt S."/>
            <person name="Min B."/>
            <person name="Choi I.G."/>
            <person name="Park H."/>
            <person name="Plett J.M."/>
            <person name="Magnuson J."/>
            <person name="Spatafora J.W."/>
            <person name="Nagy L.G."/>
            <person name="Henrissat B."/>
            <person name="Grigoriev I.V."/>
            <person name="Yang Z.L."/>
            <person name="Xu J."/>
            <person name="Martin F.M."/>
        </authorList>
    </citation>
    <scope>NUCLEOTIDE SEQUENCE</scope>
    <source>
        <strain evidence="1">ATCC 28755</strain>
    </source>
</reference>
<organism evidence="1 2">
    <name type="scientific">Hygrophoropsis aurantiaca</name>
    <dbReference type="NCBI Taxonomy" id="72124"/>
    <lineage>
        <taxon>Eukaryota</taxon>
        <taxon>Fungi</taxon>
        <taxon>Dikarya</taxon>
        <taxon>Basidiomycota</taxon>
        <taxon>Agaricomycotina</taxon>
        <taxon>Agaricomycetes</taxon>
        <taxon>Agaricomycetidae</taxon>
        <taxon>Boletales</taxon>
        <taxon>Coniophorineae</taxon>
        <taxon>Hygrophoropsidaceae</taxon>
        <taxon>Hygrophoropsis</taxon>
    </lineage>
</organism>
<sequence>MEELASVLHLLSFSSLYCLALVEDFLLSFSLLYSCDDPNNPLKYIASNALTGTAFSLVLIVAFIHSYYMIRYGAIWMIVVVIGEYSYATGFGFRFALHYHPDSTSIFAAEYLLTVLSPCMFIAANYMLLGRLARHLQCAHLIVVPSRKLAVIFVSSDVTTFLIQAGGGLMAVSKTPNTALLGSRIFVLGLILQLLSFLSFSVINGWFIYQVYRKETAVWTQDEHRVWYRDWRSLAGALSISCIAILVRTGYRIAEIDQELTNKAPGYLTTTEGYFYGLDFLPLFIAISVYVFFWPGNFIPKFPSPPLAGIETALTNINKEDQFLPGRSRSSFSTIEPFRA</sequence>
<protein>
    <submittedName>
        <fullName evidence="1">RTA1 like protein-domain-containing protein</fullName>
    </submittedName>
</protein>
<accession>A0ACB8A8C0</accession>
<dbReference type="Proteomes" id="UP000790377">
    <property type="component" value="Unassembled WGS sequence"/>
</dbReference>
<keyword evidence="2" id="KW-1185">Reference proteome</keyword>
<comment type="caution">
    <text evidence="1">The sequence shown here is derived from an EMBL/GenBank/DDBJ whole genome shotgun (WGS) entry which is preliminary data.</text>
</comment>
<evidence type="ECO:0000313" key="2">
    <source>
        <dbReference type="Proteomes" id="UP000790377"/>
    </source>
</evidence>